<name>A0ABW1UQS7_9LACO</name>
<accession>A0ABW1UQS7</accession>
<dbReference type="Proteomes" id="UP001596310">
    <property type="component" value="Unassembled WGS sequence"/>
</dbReference>
<sequence length="96" mass="11061">MKITIDNHSIDWFKEEFTIGAGQGIHLFGKVYGKTTIHDGFSVGIELAPLANVRDQFEQDGLTLFTEKQDEWFFADHDLAIKFNDSLQEPEYFFAE</sequence>
<organism evidence="1 2">
    <name type="scientific">Lapidilactobacillus achengensis</name>
    <dbReference type="NCBI Taxonomy" id="2486000"/>
    <lineage>
        <taxon>Bacteria</taxon>
        <taxon>Bacillati</taxon>
        <taxon>Bacillota</taxon>
        <taxon>Bacilli</taxon>
        <taxon>Lactobacillales</taxon>
        <taxon>Lactobacillaceae</taxon>
        <taxon>Lapidilactobacillus</taxon>
    </lineage>
</organism>
<comment type="caution">
    <text evidence="1">The sequence shown here is derived from an EMBL/GenBank/DDBJ whole genome shotgun (WGS) entry which is preliminary data.</text>
</comment>
<evidence type="ECO:0000313" key="1">
    <source>
        <dbReference type="EMBL" id="MFC6316023.1"/>
    </source>
</evidence>
<proteinExistence type="predicted"/>
<reference evidence="2" key="1">
    <citation type="journal article" date="2019" name="Int. J. Syst. Evol. Microbiol.">
        <title>The Global Catalogue of Microorganisms (GCM) 10K type strain sequencing project: providing services to taxonomists for standard genome sequencing and annotation.</title>
        <authorList>
            <consortium name="The Broad Institute Genomics Platform"/>
            <consortium name="The Broad Institute Genome Sequencing Center for Infectious Disease"/>
            <person name="Wu L."/>
            <person name="Ma J."/>
        </authorList>
    </citation>
    <scope>NUCLEOTIDE SEQUENCE [LARGE SCALE GENOMIC DNA]</scope>
    <source>
        <strain evidence="2">CCM 8897</strain>
    </source>
</reference>
<evidence type="ECO:0000313" key="2">
    <source>
        <dbReference type="Proteomes" id="UP001596310"/>
    </source>
</evidence>
<gene>
    <name evidence="1" type="ORF">ACFQHW_10660</name>
</gene>
<dbReference type="EMBL" id="JBHSSM010000023">
    <property type="protein sequence ID" value="MFC6316023.1"/>
    <property type="molecule type" value="Genomic_DNA"/>
</dbReference>
<dbReference type="RefSeq" id="WP_125601082.1">
    <property type="nucleotide sequence ID" value="NZ_JBHSSM010000023.1"/>
</dbReference>
<protein>
    <submittedName>
        <fullName evidence="1">HesB/YadR/YfhF family protein</fullName>
    </submittedName>
</protein>
<keyword evidence="2" id="KW-1185">Reference proteome</keyword>